<gene>
    <name evidence="1" type="ORF">SAMN04488540_105169</name>
</gene>
<keyword evidence="2" id="KW-1185">Reference proteome</keyword>
<proteinExistence type="predicted"/>
<dbReference type="EMBL" id="FNEM01000005">
    <property type="protein sequence ID" value="SDJ16084.1"/>
    <property type="molecule type" value="Genomic_DNA"/>
</dbReference>
<protein>
    <submittedName>
        <fullName evidence="1">Late competence development protein ComFB</fullName>
    </submittedName>
</protein>
<sequence length="87" mass="10345">MDADIRNYYEILLEQTVTDRKLAEQFTRSQLADLFCLTLNQMPCRYFRHRVDLSAYASSDELVAMQKNVDEALTRALNYIERHPREE</sequence>
<name>A0A1G8RG65_9GAMM</name>
<accession>A0A1G8RG65</accession>
<dbReference type="Pfam" id="PF10719">
    <property type="entry name" value="ComFB"/>
    <property type="match status" value="1"/>
</dbReference>
<dbReference type="OrthoDB" id="5895647at2"/>
<dbReference type="AlphaFoldDB" id="A0A1G8RG65"/>
<organism evidence="1 2">
    <name type="scientific">Ferrimonas sediminum</name>
    <dbReference type="NCBI Taxonomy" id="718193"/>
    <lineage>
        <taxon>Bacteria</taxon>
        <taxon>Pseudomonadati</taxon>
        <taxon>Pseudomonadota</taxon>
        <taxon>Gammaproteobacteria</taxon>
        <taxon>Alteromonadales</taxon>
        <taxon>Ferrimonadaceae</taxon>
        <taxon>Ferrimonas</taxon>
    </lineage>
</organism>
<evidence type="ECO:0000313" key="2">
    <source>
        <dbReference type="Proteomes" id="UP000199527"/>
    </source>
</evidence>
<dbReference type="RefSeq" id="WP_090364753.1">
    <property type="nucleotide sequence ID" value="NZ_FNEM01000005.1"/>
</dbReference>
<evidence type="ECO:0000313" key="1">
    <source>
        <dbReference type="EMBL" id="SDJ16084.1"/>
    </source>
</evidence>
<dbReference type="Proteomes" id="UP000199527">
    <property type="component" value="Unassembled WGS sequence"/>
</dbReference>
<reference evidence="2" key="1">
    <citation type="submission" date="2016-10" db="EMBL/GenBank/DDBJ databases">
        <authorList>
            <person name="Varghese N."/>
            <person name="Submissions S."/>
        </authorList>
    </citation>
    <scope>NUCLEOTIDE SEQUENCE [LARGE SCALE GENOMIC DNA]</scope>
    <source>
        <strain evidence="2">DSM 23317</strain>
    </source>
</reference>
<dbReference type="InterPro" id="IPR019657">
    <property type="entry name" value="ComFB"/>
</dbReference>